<evidence type="ECO:0000313" key="2">
    <source>
        <dbReference type="Proteomes" id="UP000054815"/>
    </source>
</evidence>
<dbReference type="Proteomes" id="UP000054815">
    <property type="component" value="Unassembled WGS sequence"/>
</dbReference>
<dbReference type="AlphaFoldDB" id="A0A0V0Y701"/>
<protein>
    <submittedName>
        <fullName evidence="1">Uncharacterized protein</fullName>
    </submittedName>
</protein>
<proteinExistence type="predicted"/>
<gene>
    <name evidence="1" type="ORF">T4E_1908</name>
</gene>
<evidence type="ECO:0000313" key="1">
    <source>
        <dbReference type="EMBL" id="KRX95883.1"/>
    </source>
</evidence>
<comment type="caution">
    <text evidence="1">The sequence shown here is derived from an EMBL/GenBank/DDBJ whole genome shotgun (WGS) entry which is preliminary data.</text>
</comment>
<dbReference type="EMBL" id="JYDU01000050">
    <property type="protein sequence ID" value="KRX95883.1"/>
    <property type="molecule type" value="Genomic_DNA"/>
</dbReference>
<organism evidence="1 2">
    <name type="scientific">Trichinella pseudospiralis</name>
    <name type="common">Parasitic roundworm</name>
    <dbReference type="NCBI Taxonomy" id="6337"/>
    <lineage>
        <taxon>Eukaryota</taxon>
        <taxon>Metazoa</taxon>
        <taxon>Ecdysozoa</taxon>
        <taxon>Nematoda</taxon>
        <taxon>Enoplea</taxon>
        <taxon>Dorylaimia</taxon>
        <taxon>Trichinellida</taxon>
        <taxon>Trichinellidae</taxon>
        <taxon>Trichinella</taxon>
    </lineage>
</organism>
<reference evidence="1 2" key="1">
    <citation type="submission" date="2015-01" db="EMBL/GenBank/DDBJ databases">
        <title>Evolution of Trichinella species and genotypes.</title>
        <authorList>
            <person name="Korhonen P.K."/>
            <person name="Edoardo P."/>
            <person name="Giuseppe L.R."/>
            <person name="Gasser R.B."/>
        </authorList>
    </citation>
    <scope>NUCLEOTIDE SEQUENCE [LARGE SCALE GENOMIC DNA]</scope>
    <source>
        <strain evidence="1">ISS141</strain>
    </source>
</reference>
<dbReference type="STRING" id="6337.A0A0V0Y701"/>
<sequence>MNQESNGREICCQVHCEAMNELDYMDGTEKRVCVIGKSRKPRCFCNKDVPLPYCSSIMPWMTSTHYRACMVIRQGKSVTEFADIATVDDQASIWESVITLCYHQNFDQHRHEYVECDYGLECYAESTIEQIIKDVTEMCT</sequence>
<name>A0A0V0Y701_TRIPS</name>
<accession>A0A0V0Y701</accession>